<gene>
    <name evidence="2" type="ORF">M427DRAFT_56302</name>
</gene>
<evidence type="ECO:0000256" key="1">
    <source>
        <dbReference type="ARBA" id="ARBA00022857"/>
    </source>
</evidence>
<evidence type="ECO:0000313" key="2">
    <source>
        <dbReference type="EMBL" id="KXS16009.1"/>
    </source>
</evidence>
<organism evidence="2 3">
    <name type="scientific">Gonapodya prolifera (strain JEL478)</name>
    <name type="common">Monoblepharis prolifera</name>
    <dbReference type="NCBI Taxonomy" id="1344416"/>
    <lineage>
        <taxon>Eukaryota</taxon>
        <taxon>Fungi</taxon>
        <taxon>Fungi incertae sedis</taxon>
        <taxon>Chytridiomycota</taxon>
        <taxon>Chytridiomycota incertae sedis</taxon>
        <taxon>Monoblepharidomycetes</taxon>
        <taxon>Monoblepharidales</taxon>
        <taxon>Gonapodyaceae</taxon>
        <taxon>Gonapodya</taxon>
    </lineage>
</organism>
<protein>
    <submittedName>
        <fullName evidence="2">NAD(P)-binding protein</fullName>
    </submittedName>
</protein>
<dbReference type="PRINTS" id="PR00081">
    <property type="entry name" value="GDHRDH"/>
</dbReference>
<dbReference type="InterPro" id="IPR036291">
    <property type="entry name" value="NAD(P)-bd_dom_sf"/>
</dbReference>
<dbReference type="Pfam" id="PF00106">
    <property type="entry name" value="adh_short"/>
    <property type="match status" value="1"/>
</dbReference>
<dbReference type="STRING" id="1344416.A0A139AH39"/>
<reference evidence="2 3" key="1">
    <citation type="journal article" date="2015" name="Genome Biol. Evol.">
        <title>Phylogenomic analyses indicate that early fungi evolved digesting cell walls of algal ancestors of land plants.</title>
        <authorList>
            <person name="Chang Y."/>
            <person name="Wang S."/>
            <person name="Sekimoto S."/>
            <person name="Aerts A.L."/>
            <person name="Choi C."/>
            <person name="Clum A."/>
            <person name="LaButti K.M."/>
            <person name="Lindquist E.A."/>
            <person name="Yee Ngan C."/>
            <person name="Ohm R.A."/>
            <person name="Salamov A.A."/>
            <person name="Grigoriev I.V."/>
            <person name="Spatafora J.W."/>
            <person name="Berbee M.L."/>
        </authorList>
    </citation>
    <scope>NUCLEOTIDE SEQUENCE [LARGE SCALE GENOMIC DNA]</scope>
    <source>
        <strain evidence="2 3">JEL478</strain>
    </source>
</reference>
<dbReference type="PROSITE" id="PS00061">
    <property type="entry name" value="ADH_SHORT"/>
    <property type="match status" value="1"/>
</dbReference>
<dbReference type="InterPro" id="IPR020904">
    <property type="entry name" value="Sc_DH/Rdtase_CS"/>
</dbReference>
<dbReference type="OrthoDB" id="2102561at2759"/>
<dbReference type="Gene3D" id="3.40.50.720">
    <property type="entry name" value="NAD(P)-binding Rossmann-like Domain"/>
    <property type="match status" value="1"/>
</dbReference>
<dbReference type="GO" id="GO:0008202">
    <property type="term" value="P:steroid metabolic process"/>
    <property type="evidence" value="ECO:0007669"/>
    <property type="project" value="TreeGrafter"/>
</dbReference>
<dbReference type="PANTHER" id="PTHR43313">
    <property type="entry name" value="SHORT-CHAIN DEHYDROGENASE/REDUCTASE FAMILY 9C"/>
    <property type="match status" value="1"/>
</dbReference>
<dbReference type="PANTHER" id="PTHR43313:SF1">
    <property type="entry name" value="3BETA-HYDROXYSTEROID DEHYDROGENASE DHS-16"/>
    <property type="match status" value="1"/>
</dbReference>
<dbReference type="GO" id="GO:0016491">
    <property type="term" value="F:oxidoreductase activity"/>
    <property type="evidence" value="ECO:0007669"/>
    <property type="project" value="TreeGrafter"/>
</dbReference>
<name>A0A139AH39_GONPJ</name>
<keyword evidence="3" id="KW-1185">Reference proteome</keyword>
<accession>A0A139AH39</accession>
<sequence>MAATAINGNATPHAVLVTGSSSGFGFGTVFTLAERGFRVYAGCRSAKGRAAVSQEITKRGIKEDRIEVMELDVTNEESVARCAAHVGEMELAGVYAVVSNAGLGETRLLEMTSMETYSHVYETNTLGSVRVFQHFLPLLRKFAELHASGPAPRIVAVSSIGGLVAAAEASAYAASKFALEAVCDSLRRELILFSSPVRVCVVEPAFASTPILEGMKTEETWDAALAGTRENLREDVKKAYRGMFDWQKKKQIVKFHGELGSWTCGTQLNHNHKSRTSNRTRPHPHLAAMDPQYVVDAIVAQVAARNPNHRKIVAPLLDYLLLSVARFVSTRIGDWLLYKIIKWRASVQH</sequence>
<dbReference type="SUPFAM" id="SSF51735">
    <property type="entry name" value="NAD(P)-binding Rossmann-fold domains"/>
    <property type="match status" value="1"/>
</dbReference>
<proteinExistence type="predicted"/>
<dbReference type="OMA" id="PPNEIIC"/>
<keyword evidence="1" id="KW-0521">NADP</keyword>
<dbReference type="InterPro" id="IPR002347">
    <property type="entry name" value="SDR_fam"/>
</dbReference>
<dbReference type="EMBL" id="KQ965758">
    <property type="protein sequence ID" value="KXS16009.1"/>
    <property type="molecule type" value="Genomic_DNA"/>
</dbReference>
<dbReference type="Proteomes" id="UP000070544">
    <property type="component" value="Unassembled WGS sequence"/>
</dbReference>
<evidence type="ECO:0000313" key="3">
    <source>
        <dbReference type="Proteomes" id="UP000070544"/>
    </source>
</evidence>
<dbReference type="AlphaFoldDB" id="A0A139AH39"/>